<dbReference type="PROSITE" id="PS50206">
    <property type="entry name" value="RHODANESE_3"/>
    <property type="match status" value="1"/>
</dbReference>
<protein>
    <submittedName>
        <fullName evidence="2">Rhodanese</fullName>
    </submittedName>
</protein>
<accession>A0A2K9EWH5</accession>
<dbReference type="InterPro" id="IPR001763">
    <property type="entry name" value="Rhodanese-like_dom"/>
</dbReference>
<dbReference type="EMBL" id="CP025408">
    <property type="protein sequence ID" value="AUH35286.1"/>
    <property type="molecule type" value="Genomic_DNA"/>
</dbReference>
<evidence type="ECO:0000259" key="1">
    <source>
        <dbReference type="PROSITE" id="PS50206"/>
    </source>
</evidence>
<dbReference type="AlphaFoldDB" id="A0A2K9EWH5"/>
<dbReference type="SUPFAM" id="SSF52821">
    <property type="entry name" value="Rhodanese/Cell cycle control phosphatase"/>
    <property type="match status" value="1"/>
</dbReference>
<dbReference type="KEGG" id="paro:CUV01_07550"/>
<gene>
    <name evidence="2" type="ORF">CUV01_07550</name>
</gene>
<dbReference type="NCBIfam" id="TIGR03865">
    <property type="entry name" value="PQQ_CXXCW"/>
    <property type="match status" value="1"/>
</dbReference>
<feature type="domain" description="Rhodanese" evidence="1">
    <location>
        <begin position="117"/>
        <end position="167"/>
    </location>
</feature>
<sequence>MRAAIVFVAILAGAAAGQDMDLYRGPPYNAPVPDQLDGTTTIDGEQAVALHDQGVAFVDVYPRTAKPDDLPEGTIWQEPRHDTIPGAIWLYDTGFVRLSDAEQARLENGLRLATEDDTAAPVVIFCRADCWMSWNAAKRAVALGYTDVHWFSTGTEGWEAASGADLVKAEPADP</sequence>
<dbReference type="CDD" id="cd00158">
    <property type="entry name" value="RHOD"/>
    <property type="match status" value="1"/>
</dbReference>
<organism evidence="2 3">
    <name type="scientific">Paracoccus tegillarcae</name>
    <dbReference type="NCBI Taxonomy" id="1529068"/>
    <lineage>
        <taxon>Bacteria</taxon>
        <taxon>Pseudomonadati</taxon>
        <taxon>Pseudomonadota</taxon>
        <taxon>Alphaproteobacteria</taxon>
        <taxon>Rhodobacterales</taxon>
        <taxon>Paracoccaceae</taxon>
        <taxon>Paracoccus</taxon>
    </lineage>
</organism>
<dbReference type="InterPro" id="IPR036873">
    <property type="entry name" value="Rhodanese-like_dom_sf"/>
</dbReference>
<proteinExistence type="predicted"/>
<evidence type="ECO:0000313" key="2">
    <source>
        <dbReference type="EMBL" id="AUH35286.1"/>
    </source>
</evidence>
<dbReference type="Pfam" id="PF00581">
    <property type="entry name" value="Rhodanese"/>
    <property type="match status" value="1"/>
</dbReference>
<dbReference type="Proteomes" id="UP000233742">
    <property type="component" value="Chromosome"/>
</dbReference>
<reference evidence="2 3" key="1">
    <citation type="submission" date="2017-12" db="EMBL/GenBank/DDBJ databases">
        <authorList>
            <person name="Hurst M.R.H."/>
        </authorList>
    </citation>
    <scope>NUCLEOTIDE SEQUENCE [LARGE SCALE GENOMIC DNA]</scope>
    <source>
        <strain evidence="2 3">BM15</strain>
    </source>
</reference>
<evidence type="ECO:0000313" key="3">
    <source>
        <dbReference type="Proteomes" id="UP000233742"/>
    </source>
</evidence>
<keyword evidence="3" id="KW-1185">Reference proteome</keyword>
<dbReference type="Gene3D" id="3.40.250.10">
    <property type="entry name" value="Rhodanese-like domain"/>
    <property type="match status" value="1"/>
</dbReference>
<dbReference type="OrthoDB" id="176845at2"/>
<dbReference type="InterPro" id="IPR022376">
    <property type="entry name" value="PQQ_CXXCW"/>
</dbReference>
<name>A0A2K9EWH5_9RHOB</name>